<evidence type="ECO:0000313" key="2">
    <source>
        <dbReference type="Proteomes" id="UP000501168"/>
    </source>
</evidence>
<proteinExistence type="predicted"/>
<organism evidence="1 2">
    <name type="scientific">Zophobihabitans entericus</name>
    <dbReference type="NCBI Taxonomy" id="1635327"/>
    <lineage>
        <taxon>Bacteria</taxon>
        <taxon>Pseudomonadati</taxon>
        <taxon>Pseudomonadota</taxon>
        <taxon>Gammaproteobacteria</taxon>
        <taxon>Orbales</taxon>
        <taxon>Orbaceae</taxon>
        <taxon>Zophobihabitans</taxon>
    </lineage>
</organism>
<sequence length="148" mass="17441">MAKAFEDSLSELQADMVDITLEYAFDKADKIFIYCSCENDVMFFSFFYEINGVIIHCHKLKEIDDSYDVSIKRQDAVLDIGFEDLEKMKKLFKDNEREMPTEIKLIYDVKKNKLKAEYSYDLKYSNTDNLIAMDICEQWFDEVAKNNG</sequence>
<dbReference type="SUPFAM" id="SSF160424">
    <property type="entry name" value="BH3703-like"/>
    <property type="match status" value="1"/>
</dbReference>
<dbReference type="AlphaFoldDB" id="A0A6G9IB35"/>
<dbReference type="InterPro" id="IPR006728">
    <property type="entry name" value="YezG-like"/>
</dbReference>
<keyword evidence="2" id="KW-1185">Reference proteome</keyword>
<dbReference type="Pfam" id="PF04634">
    <property type="entry name" value="YezG-like"/>
    <property type="match status" value="1"/>
</dbReference>
<dbReference type="RefSeq" id="WP_166916266.1">
    <property type="nucleotide sequence ID" value="NZ_CP050253.1"/>
</dbReference>
<dbReference type="KEGG" id="orb:IPMB12_06965"/>
<gene>
    <name evidence="1" type="ORF">IPMB12_06965</name>
</gene>
<evidence type="ECO:0000313" key="1">
    <source>
        <dbReference type="EMBL" id="QIQ21445.1"/>
    </source>
</evidence>
<dbReference type="InterPro" id="IPR036170">
    <property type="entry name" value="YezG-like_sf"/>
</dbReference>
<dbReference type="Gene3D" id="3.30.500.20">
    <property type="entry name" value="BH3703-like domains"/>
    <property type="match status" value="1"/>
</dbReference>
<dbReference type="Proteomes" id="UP000501168">
    <property type="component" value="Chromosome"/>
</dbReference>
<reference evidence="1 2" key="1">
    <citation type="submission" date="2020-03" db="EMBL/GenBank/DDBJ databases">
        <title>Complete genome sequence of Orbus sp. IPMB12 (BCRC 80908).</title>
        <authorList>
            <person name="Lo W.-S."/>
            <person name="Chang T.-H."/>
            <person name="Kuo C.-H."/>
        </authorList>
    </citation>
    <scope>NUCLEOTIDE SEQUENCE [LARGE SCALE GENOMIC DNA]</scope>
    <source>
        <strain evidence="1 2">IPMB12</strain>
    </source>
</reference>
<dbReference type="EMBL" id="CP050253">
    <property type="protein sequence ID" value="QIQ21445.1"/>
    <property type="molecule type" value="Genomic_DNA"/>
</dbReference>
<protein>
    <submittedName>
        <fullName evidence="1">DUF600 family protein</fullName>
    </submittedName>
</protein>
<name>A0A6G9IB35_9GAMM</name>
<accession>A0A6G9IB35</accession>
<dbReference type="InParanoid" id="A0A6G9IB35"/>